<dbReference type="Proteomes" id="UP000554235">
    <property type="component" value="Unassembled WGS sequence"/>
</dbReference>
<keyword evidence="2" id="KW-0808">Transferase</keyword>
<dbReference type="PANTHER" id="PTHR21310">
    <property type="entry name" value="AMINOGLYCOSIDE PHOSPHOTRANSFERASE-RELATED-RELATED"/>
    <property type="match status" value="1"/>
</dbReference>
<reference evidence="2 3" key="1">
    <citation type="submission" date="2020-01" db="EMBL/GenBank/DDBJ databases">
        <title>Identification and distribution of gene clusters putatively required for synthesis of sphingolipid metabolism inhibitors in phylogenetically diverse species of the filamentous fungus Fusarium.</title>
        <authorList>
            <person name="Kim H.-S."/>
            <person name="Busman M."/>
            <person name="Brown D.W."/>
            <person name="Divon H."/>
            <person name="Uhlig S."/>
            <person name="Proctor R.H."/>
        </authorList>
    </citation>
    <scope>NUCLEOTIDE SEQUENCE [LARGE SCALE GENOMIC DNA]</scope>
    <source>
        <strain evidence="2 3">NRRL 20459</strain>
    </source>
</reference>
<dbReference type="SUPFAM" id="SSF56112">
    <property type="entry name" value="Protein kinase-like (PK-like)"/>
    <property type="match status" value="1"/>
</dbReference>
<dbReference type="EMBL" id="JAADYS010003463">
    <property type="protein sequence ID" value="KAF4447000.1"/>
    <property type="molecule type" value="Genomic_DNA"/>
</dbReference>
<feature type="region of interest" description="Disordered" evidence="1">
    <location>
        <begin position="107"/>
        <end position="128"/>
    </location>
</feature>
<accession>A0A8H4NTC2</accession>
<evidence type="ECO:0000313" key="2">
    <source>
        <dbReference type="EMBL" id="KAF4447000.1"/>
    </source>
</evidence>
<name>A0A8H4NTC2_9HYPO</name>
<dbReference type="InterPro" id="IPR051678">
    <property type="entry name" value="AGP_Transferase"/>
</dbReference>
<dbReference type="OrthoDB" id="5327538at2759"/>
<evidence type="ECO:0000313" key="3">
    <source>
        <dbReference type="Proteomes" id="UP000554235"/>
    </source>
</evidence>
<feature type="compositionally biased region" description="Polar residues" evidence="1">
    <location>
        <begin position="109"/>
        <end position="128"/>
    </location>
</feature>
<proteinExistence type="predicted"/>
<comment type="caution">
    <text evidence="2">The sequence shown here is derived from an EMBL/GenBank/DDBJ whole genome shotgun (WGS) entry which is preliminary data.</text>
</comment>
<dbReference type="InterPro" id="IPR011009">
    <property type="entry name" value="Kinase-like_dom_sf"/>
</dbReference>
<protein>
    <submittedName>
        <fullName evidence="2">Kinase-like domain</fullName>
    </submittedName>
</protein>
<organism evidence="2 3">
    <name type="scientific">Fusarium albosuccineum</name>
    <dbReference type="NCBI Taxonomy" id="1237068"/>
    <lineage>
        <taxon>Eukaryota</taxon>
        <taxon>Fungi</taxon>
        <taxon>Dikarya</taxon>
        <taxon>Ascomycota</taxon>
        <taxon>Pezizomycotina</taxon>
        <taxon>Sordariomycetes</taxon>
        <taxon>Hypocreomycetidae</taxon>
        <taxon>Hypocreales</taxon>
        <taxon>Nectriaceae</taxon>
        <taxon>Fusarium</taxon>
        <taxon>Fusarium decemcellulare species complex</taxon>
    </lineage>
</organism>
<keyword evidence="3" id="KW-1185">Reference proteome</keyword>
<dbReference type="PANTHER" id="PTHR21310:SF15">
    <property type="entry name" value="AMINOGLYCOSIDE PHOSPHOTRANSFERASE DOMAIN-CONTAINING PROTEIN"/>
    <property type="match status" value="1"/>
</dbReference>
<gene>
    <name evidence="2" type="ORF">FALBO_17000</name>
</gene>
<dbReference type="AlphaFoldDB" id="A0A8H4NTC2"/>
<evidence type="ECO:0000256" key="1">
    <source>
        <dbReference type="SAM" id="MobiDB-lite"/>
    </source>
</evidence>
<keyword evidence="2" id="KW-0418">Kinase</keyword>
<dbReference type="GO" id="GO:0016301">
    <property type="term" value="F:kinase activity"/>
    <property type="evidence" value="ECO:0007669"/>
    <property type="project" value="UniProtKB-KW"/>
</dbReference>
<sequence>MSSSSKAAQKSLAVIGKVSLAQVKSANGTNGELWQSAISIATQTVLSEFPSVNGIKFANANKPSKSSGARAHQSHKVESHSNVISAKFYNGEQRVISGHIHVNGGIDYSQKSHTSGEASGSASGWQPTRDQVDMTNWIVYDPERKKNRKVMSDGDWWYIEKGGVKRNIFYADFNLEQLLQLAERLRRYPCTCDDSQTPKAGALNWVIFLEFDDGVEWGFRAPCSFYTAAQGVTGRLLASEAATLKYIREHTSIPVPEVFHYSSTCENDIGVPYILMSKAVGCPLANYNWQPHTHESSGVNGSSTAAHVLTNEEKERILEQLGRYARQLFGLRFPTIGSLIESDEGYCIDECLSPGHVLQDRETIKELPRGPFHNEADYYCSLTTALRLHAEQLPMGHHVLRAPVPIPDEYSSFAKYYSATDRWNDFVALGGMVESSINRFQYCLVSHLLQDSIIPHMACPVSQLVPGFPLHHHDISLQNLFVDDNLNITCVIDWAFSSTVPPAQLLAPPGLPHPRDLVSDLSLVGAFRSGFESENRKVGEYVIESSHWNVSQMVARFMRLVNLDALQDYNHLEALHVLAQGSATPGDDGDDTNSLPAILAARAMTRDALLLAEELAADDEPESEICR</sequence>